<reference evidence="1" key="2">
    <citation type="submission" date="2025-09" db="UniProtKB">
        <authorList>
            <consortium name="Ensembl"/>
        </authorList>
    </citation>
    <scope>IDENTIFICATION</scope>
</reference>
<evidence type="ECO:0000313" key="2">
    <source>
        <dbReference type="Proteomes" id="UP000261540"/>
    </source>
</evidence>
<dbReference type="InterPro" id="IPR043460">
    <property type="entry name" value="MEDAG/TEX26"/>
</dbReference>
<accession>A0A3B3R497</accession>
<dbReference type="PANTHER" id="PTHR33769:SF1">
    <property type="entry name" value="TESTIS-EXPRESSED PROTEIN 26"/>
    <property type="match status" value="1"/>
</dbReference>
<dbReference type="Ensembl" id="ENSPKIT00000037421.1">
    <property type="protein sequence ID" value="ENSPKIP00000013009.1"/>
    <property type="gene ID" value="ENSPKIG00000000594.1"/>
</dbReference>
<name>A0A3B3R497_9TELE</name>
<dbReference type="AlphaFoldDB" id="A0A3B3R497"/>
<evidence type="ECO:0000313" key="1">
    <source>
        <dbReference type="Ensembl" id="ENSPKIP00000013009.1"/>
    </source>
</evidence>
<sequence length="318" mass="36561">NIFLIYCELLAEIKSMLKCYFIYVGNEESWDPYETTQRREFVYRPNTPIIALRPMTSTIHRGSHWATALTGSTAYSEDFCWKSASKPTCMLPGTASGNRRNNPHPNQDFMVWRLPRGFLQSSADGRSPWRNPLSEQEIRNALSAQYRSTYQADYLANIPTSMKYAVSGSNSRRRDVPYCLHTEMRDSYRQPQEMPELKNNTSRYGCNPLHKVLPTVVRAHIRNQGNSKQLNTYDVHFGGKTEDIYAVLNSLEPKELQKFSNHVPEEGKTELKPHCAHILLPNSPVHHVMHSEINVDLDQRLLFCRQEDLAGYSAKGCF</sequence>
<dbReference type="STRING" id="1676925.ENSPKIP00000013009"/>
<keyword evidence="2" id="KW-1185">Reference proteome</keyword>
<dbReference type="PANTHER" id="PTHR33769">
    <property type="entry name" value="TESTIS-EXPRESSED PROTEIN 26 ISOFORM X3"/>
    <property type="match status" value="1"/>
</dbReference>
<proteinExistence type="predicted"/>
<dbReference type="GeneTree" id="ENSGT00390000009484"/>
<protein>
    <submittedName>
        <fullName evidence="1">Testis expressed 26</fullName>
    </submittedName>
</protein>
<dbReference type="GO" id="GO:0005737">
    <property type="term" value="C:cytoplasm"/>
    <property type="evidence" value="ECO:0007669"/>
    <property type="project" value="TreeGrafter"/>
</dbReference>
<dbReference type="Proteomes" id="UP000261540">
    <property type="component" value="Unplaced"/>
</dbReference>
<reference evidence="1" key="1">
    <citation type="submission" date="2025-08" db="UniProtKB">
        <authorList>
            <consortium name="Ensembl"/>
        </authorList>
    </citation>
    <scope>IDENTIFICATION</scope>
</reference>
<organism evidence="1 2">
    <name type="scientific">Paramormyrops kingsleyae</name>
    <dbReference type="NCBI Taxonomy" id="1676925"/>
    <lineage>
        <taxon>Eukaryota</taxon>
        <taxon>Metazoa</taxon>
        <taxon>Chordata</taxon>
        <taxon>Craniata</taxon>
        <taxon>Vertebrata</taxon>
        <taxon>Euteleostomi</taxon>
        <taxon>Actinopterygii</taxon>
        <taxon>Neopterygii</taxon>
        <taxon>Teleostei</taxon>
        <taxon>Osteoglossocephala</taxon>
        <taxon>Osteoglossomorpha</taxon>
        <taxon>Osteoglossiformes</taxon>
        <taxon>Mormyridae</taxon>
        <taxon>Paramormyrops</taxon>
    </lineage>
</organism>